<evidence type="ECO:0000259" key="5">
    <source>
        <dbReference type="Pfam" id="PF18085"/>
    </source>
</evidence>
<evidence type="ECO:0000313" key="6">
    <source>
        <dbReference type="EMBL" id="QIS03954.1"/>
    </source>
</evidence>
<organism evidence="6 7">
    <name type="scientific">Nocardia brasiliensis</name>
    <dbReference type="NCBI Taxonomy" id="37326"/>
    <lineage>
        <taxon>Bacteria</taxon>
        <taxon>Bacillati</taxon>
        <taxon>Actinomycetota</taxon>
        <taxon>Actinomycetes</taxon>
        <taxon>Mycobacteriales</taxon>
        <taxon>Nocardiaceae</taxon>
        <taxon>Nocardia</taxon>
    </lineage>
</organism>
<protein>
    <submittedName>
        <fullName evidence="6">1,4-alpha-glucan branching protein</fullName>
    </submittedName>
</protein>
<reference evidence="6 7" key="1">
    <citation type="journal article" date="2019" name="ACS Chem. Biol.">
        <title>Identification and Mobilization of a Cryptic Antibiotic Biosynthesis Gene Locus from a Human-Pathogenic Nocardia Isolate.</title>
        <authorList>
            <person name="Herisse M."/>
            <person name="Ishida K."/>
            <person name="Porter J.L."/>
            <person name="Howden B."/>
            <person name="Hertweck C."/>
            <person name="Stinear T.P."/>
            <person name="Pidot S.J."/>
        </authorList>
    </citation>
    <scope>NUCLEOTIDE SEQUENCE [LARGE SCALE GENOMIC DNA]</scope>
    <source>
        <strain evidence="6 7">AUSMDU00024985</strain>
    </source>
</reference>
<accession>A0A6G9XSQ2</accession>
<evidence type="ECO:0000256" key="3">
    <source>
        <dbReference type="ARBA" id="ARBA00022777"/>
    </source>
</evidence>
<name>A0A6G9XSQ2_NOCBR</name>
<dbReference type="AlphaFoldDB" id="A0A6G9XSQ2"/>
<evidence type="ECO:0000256" key="4">
    <source>
        <dbReference type="ARBA" id="ARBA00022840"/>
    </source>
</evidence>
<gene>
    <name evidence="6" type="ORF">F5X71_17960</name>
</gene>
<evidence type="ECO:0000256" key="2">
    <source>
        <dbReference type="ARBA" id="ARBA00022741"/>
    </source>
</evidence>
<sequence>MAVIHQTTMVPTKLELLTTWLPTRPWYRGTGRPVLRRAGGFRLDDPAGAVGIEFLVIVDGAGVEPVGYLVPFAYRGAPLDDAEEALVGTSMHGVLGQRWLYDGTRDPVVQAQIAALVAGTAEPQAQHDSGKPDPSIRVTPVELVLPAPAPAVDGDGHTDIGDVVRVHRVLRPEAVSTAGQVSVPWQLADGVRVRSVALSTRPGVG</sequence>
<dbReference type="Proteomes" id="UP000501705">
    <property type="component" value="Chromosome"/>
</dbReference>
<feature type="domain" description="Maltokinase N-terminal cap" evidence="5">
    <location>
        <begin position="20"/>
        <end position="106"/>
    </location>
</feature>
<evidence type="ECO:0000313" key="7">
    <source>
        <dbReference type="Proteomes" id="UP000501705"/>
    </source>
</evidence>
<dbReference type="Pfam" id="PF18085">
    <property type="entry name" value="Mak_N_cap"/>
    <property type="match status" value="1"/>
</dbReference>
<dbReference type="GO" id="GO:0016301">
    <property type="term" value="F:kinase activity"/>
    <property type="evidence" value="ECO:0007669"/>
    <property type="project" value="UniProtKB-KW"/>
</dbReference>
<proteinExistence type="predicted"/>
<keyword evidence="2" id="KW-0547">Nucleotide-binding</keyword>
<evidence type="ECO:0000256" key="1">
    <source>
        <dbReference type="ARBA" id="ARBA00022679"/>
    </source>
</evidence>
<dbReference type="RefSeq" id="WP_167463072.1">
    <property type="nucleotide sequence ID" value="NZ_CP046171.1"/>
</dbReference>
<keyword evidence="1" id="KW-0808">Transferase</keyword>
<keyword evidence="4" id="KW-0067">ATP-binding</keyword>
<dbReference type="GO" id="GO:0005524">
    <property type="term" value="F:ATP binding"/>
    <property type="evidence" value="ECO:0007669"/>
    <property type="project" value="UniProtKB-KW"/>
</dbReference>
<keyword evidence="3" id="KW-0418">Kinase</keyword>
<dbReference type="InterPro" id="IPR040999">
    <property type="entry name" value="Mak_N_cap"/>
</dbReference>
<dbReference type="EMBL" id="CP046171">
    <property type="protein sequence ID" value="QIS03954.1"/>
    <property type="molecule type" value="Genomic_DNA"/>
</dbReference>